<feature type="transmembrane region" description="Helical" evidence="2">
    <location>
        <begin position="273"/>
        <end position="293"/>
    </location>
</feature>
<evidence type="ECO:0000256" key="1">
    <source>
        <dbReference type="SAM" id="MobiDB-lite"/>
    </source>
</evidence>
<accession>A0ABR4PMN8</accession>
<evidence type="ECO:0000313" key="3">
    <source>
        <dbReference type="EMBL" id="KAL3424606.1"/>
    </source>
</evidence>
<sequence>MRETQSRQRDGQASGPFSFLHPTTRRSSLPLQQVSTEQNITREALDENNLEDESPQPKRVVHAEGIHQKWRSRDNRKGRHAITVTREADSNSQYETPASTTTVKATFRGIGRMFTTYPYWDVSYLVAIIFTVGSVVWCINACFVWLPLVRPSSEFPGEIADGGGWTAFIGATIFEFGSILLMIEAVNENRTDCFGWAIEEVLEERGVVKVRPGDCSHHHQNKRSFVSHGKASEGKPEHDTEMESKEHPDSKSARTWTWFPSWYEVKTHYVKELGFLACSFQMFGATIFWISGFTALPKIQEALSTPSALNGAYWAPQVVGGTGFIISGVLFMIETQKKWYLPAFTVLGWHIGAWNLIGGIGFTLCGALGFGASSDSGVEYQASLSTFWASWAFLIGSVIQWYEALDKHPVDIETSGGGTTDA</sequence>
<feature type="compositionally biased region" description="Polar residues" evidence="1">
    <location>
        <begin position="25"/>
        <end position="41"/>
    </location>
</feature>
<dbReference type="Proteomes" id="UP001629113">
    <property type="component" value="Unassembled WGS sequence"/>
</dbReference>
<comment type="caution">
    <text evidence="3">The sequence shown here is derived from an EMBL/GenBank/DDBJ whole genome shotgun (WGS) entry which is preliminary data.</text>
</comment>
<evidence type="ECO:0000313" key="4">
    <source>
        <dbReference type="Proteomes" id="UP001629113"/>
    </source>
</evidence>
<evidence type="ECO:0000256" key="2">
    <source>
        <dbReference type="SAM" id="Phobius"/>
    </source>
</evidence>
<feature type="transmembrane region" description="Helical" evidence="2">
    <location>
        <begin position="122"/>
        <end position="146"/>
    </location>
</feature>
<feature type="region of interest" description="Disordered" evidence="1">
    <location>
        <begin position="216"/>
        <end position="248"/>
    </location>
</feature>
<keyword evidence="2" id="KW-0472">Membrane</keyword>
<keyword evidence="4" id="KW-1185">Reference proteome</keyword>
<organism evidence="3 4">
    <name type="scientific">Phlyctema vagabunda</name>
    <dbReference type="NCBI Taxonomy" id="108571"/>
    <lineage>
        <taxon>Eukaryota</taxon>
        <taxon>Fungi</taxon>
        <taxon>Dikarya</taxon>
        <taxon>Ascomycota</taxon>
        <taxon>Pezizomycotina</taxon>
        <taxon>Leotiomycetes</taxon>
        <taxon>Helotiales</taxon>
        <taxon>Dermateaceae</taxon>
        <taxon>Phlyctema</taxon>
    </lineage>
</organism>
<gene>
    <name evidence="3" type="ORF">PVAG01_03887</name>
</gene>
<proteinExistence type="predicted"/>
<name>A0ABR4PMN8_9HELO</name>
<keyword evidence="2" id="KW-1133">Transmembrane helix</keyword>
<keyword evidence="2" id="KW-0812">Transmembrane</keyword>
<dbReference type="EMBL" id="JBFCZG010000003">
    <property type="protein sequence ID" value="KAL3424606.1"/>
    <property type="molecule type" value="Genomic_DNA"/>
</dbReference>
<feature type="compositionally biased region" description="Basic and acidic residues" evidence="1">
    <location>
        <begin position="1"/>
        <end position="10"/>
    </location>
</feature>
<feature type="transmembrane region" description="Helical" evidence="2">
    <location>
        <begin position="166"/>
        <end position="186"/>
    </location>
</feature>
<feature type="transmembrane region" description="Helical" evidence="2">
    <location>
        <begin position="382"/>
        <end position="402"/>
    </location>
</feature>
<protein>
    <submittedName>
        <fullName evidence="3">Integral membrane protein</fullName>
    </submittedName>
</protein>
<reference evidence="3 4" key="1">
    <citation type="submission" date="2024-06" db="EMBL/GenBank/DDBJ databases">
        <title>Complete genome of Phlyctema vagabunda strain 19-DSS-EL-015.</title>
        <authorList>
            <person name="Fiorenzani C."/>
        </authorList>
    </citation>
    <scope>NUCLEOTIDE SEQUENCE [LARGE SCALE GENOMIC DNA]</scope>
    <source>
        <strain evidence="3 4">19-DSS-EL-015</strain>
    </source>
</reference>
<feature type="transmembrane region" description="Helical" evidence="2">
    <location>
        <begin position="313"/>
        <end position="333"/>
    </location>
</feature>
<feature type="transmembrane region" description="Helical" evidence="2">
    <location>
        <begin position="340"/>
        <end position="370"/>
    </location>
</feature>
<feature type="region of interest" description="Disordered" evidence="1">
    <location>
        <begin position="1"/>
        <end position="62"/>
    </location>
</feature>
<feature type="compositionally biased region" description="Basic and acidic residues" evidence="1">
    <location>
        <begin position="230"/>
        <end position="248"/>
    </location>
</feature>